<keyword evidence="3" id="KW-1185">Reference proteome</keyword>
<organism evidence="2 3">
    <name type="scientific">Fomitopsis schrenkii</name>
    <name type="common">Brown rot fungus</name>
    <dbReference type="NCBI Taxonomy" id="2126942"/>
    <lineage>
        <taxon>Eukaryota</taxon>
        <taxon>Fungi</taxon>
        <taxon>Dikarya</taxon>
        <taxon>Basidiomycota</taxon>
        <taxon>Agaricomycotina</taxon>
        <taxon>Agaricomycetes</taxon>
        <taxon>Polyporales</taxon>
        <taxon>Fomitopsis</taxon>
    </lineage>
</organism>
<dbReference type="Proteomes" id="UP000015241">
    <property type="component" value="Unassembled WGS sequence"/>
</dbReference>
<evidence type="ECO:0000313" key="2">
    <source>
        <dbReference type="EMBL" id="EPS99449.1"/>
    </source>
</evidence>
<dbReference type="InParanoid" id="S8FMB7"/>
<dbReference type="OrthoDB" id="3206554at2759"/>
<proteinExistence type="predicted"/>
<evidence type="ECO:0000313" key="3">
    <source>
        <dbReference type="Proteomes" id="UP000015241"/>
    </source>
</evidence>
<keyword evidence="1" id="KW-0472">Membrane</keyword>
<dbReference type="STRING" id="743788.S8FMB7"/>
<reference evidence="2 3" key="1">
    <citation type="journal article" date="2012" name="Science">
        <title>The Paleozoic origin of enzymatic lignin decomposition reconstructed from 31 fungal genomes.</title>
        <authorList>
            <person name="Floudas D."/>
            <person name="Binder M."/>
            <person name="Riley R."/>
            <person name="Barry K."/>
            <person name="Blanchette R.A."/>
            <person name="Henrissat B."/>
            <person name="Martinez A.T."/>
            <person name="Otillar R."/>
            <person name="Spatafora J.W."/>
            <person name="Yadav J.S."/>
            <person name="Aerts A."/>
            <person name="Benoit I."/>
            <person name="Boyd A."/>
            <person name="Carlson A."/>
            <person name="Copeland A."/>
            <person name="Coutinho P.M."/>
            <person name="de Vries R.P."/>
            <person name="Ferreira P."/>
            <person name="Findley K."/>
            <person name="Foster B."/>
            <person name="Gaskell J."/>
            <person name="Glotzer D."/>
            <person name="Gorecki P."/>
            <person name="Heitman J."/>
            <person name="Hesse C."/>
            <person name="Hori C."/>
            <person name="Igarashi K."/>
            <person name="Jurgens J.A."/>
            <person name="Kallen N."/>
            <person name="Kersten P."/>
            <person name="Kohler A."/>
            <person name="Kuees U."/>
            <person name="Kumar T.K.A."/>
            <person name="Kuo A."/>
            <person name="LaButti K."/>
            <person name="Larrondo L.F."/>
            <person name="Lindquist E."/>
            <person name="Ling A."/>
            <person name="Lombard V."/>
            <person name="Lucas S."/>
            <person name="Lundell T."/>
            <person name="Martin R."/>
            <person name="McLaughlin D.J."/>
            <person name="Morgenstern I."/>
            <person name="Morin E."/>
            <person name="Murat C."/>
            <person name="Nagy L.G."/>
            <person name="Nolan M."/>
            <person name="Ohm R.A."/>
            <person name="Patyshakuliyeva A."/>
            <person name="Rokas A."/>
            <person name="Ruiz-Duenas F.J."/>
            <person name="Sabat G."/>
            <person name="Salamov A."/>
            <person name="Samejima M."/>
            <person name="Schmutz J."/>
            <person name="Slot J.C."/>
            <person name="St John F."/>
            <person name="Stenlid J."/>
            <person name="Sun H."/>
            <person name="Sun S."/>
            <person name="Syed K."/>
            <person name="Tsang A."/>
            <person name="Wiebenga A."/>
            <person name="Young D."/>
            <person name="Pisabarro A."/>
            <person name="Eastwood D.C."/>
            <person name="Martin F."/>
            <person name="Cullen D."/>
            <person name="Grigoriev I.V."/>
            <person name="Hibbett D.S."/>
        </authorList>
    </citation>
    <scope>NUCLEOTIDE SEQUENCE</scope>
    <source>
        <strain evidence="3">FP-58527</strain>
    </source>
</reference>
<name>S8FMB7_FOMSC</name>
<dbReference type="HOGENOM" id="CLU_3014154_0_0_1"/>
<feature type="transmembrane region" description="Helical" evidence="1">
    <location>
        <begin position="20"/>
        <end position="45"/>
    </location>
</feature>
<protein>
    <submittedName>
        <fullName evidence="2">Uncharacterized protein</fullName>
    </submittedName>
</protein>
<keyword evidence="1" id="KW-1133">Transmembrane helix</keyword>
<keyword evidence="1" id="KW-0812">Transmembrane</keyword>
<sequence length="56" mass="6273">MDAVLNTLTFYTIQNGTTTLVTTFISLMLWVITDELIFLGLHLAITKPNFHITSST</sequence>
<gene>
    <name evidence="2" type="ORF">FOMPIDRAFT_1050721</name>
</gene>
<dbReference type="AlphaFoldDB" id="S8FMB7"/>
<accession>S8FMB7</accession>
<dbReference type="EMBL" id="KE504157">
    <property type="protein sequence ID" value="EPS99449.1"/>
    <property type="molecule type" value="Genomic_DNA"/>
</dbReference>
<evidence type="ECO:0000256" key="1">
    <source>
        <dbReference type="SAM" id="Phobius"/>
    </source>
</evidence>